<reference evidence="6" key="1">
    <citation type="submission" date="2019-08" db="EMBL/GenBank/DDBJ databases">
        <authorList>
            <person name="Kucharzyk K."/>
            <person name="Murdoch R.W."/>
            <person name="Higgins S."/>
            <person name="Loffler F."/>
        </authorList>
    </citation>
    <scope>NUCLEOTIDE SEQUENCE</scope>
</reference>
<accession>A0A645DWR8</accession>
<keyword evidence="2 5" id="KW-0812">Transmembrane</keyword>
<evidence type="ECO:0000256" key="2">
    <source>
        <dbReference type="ARBA" id="ARBA00022692"/>
    </source>
</evidence>
<keyword evidence="3 5" id="KW-1133">Transmembrane helix</keyword>
<evidence type="ECO:0000256" key="3">
    <source>
        <dbReference type="ARBA" id="ARBA00022989"/>
    </source>
</evidence>
<dbReference type="AlphaFoldDB" id="A0A645DWR8"/>
<feature type="transmembrane region" description="Helical" evidence="5">
    <location>
        <begin position="37"/>
        <end position="57"/>
    </location>
</feature>
<evidence type="ECO:0008006" key="7">
    <source>
        <dbReference type="Google" id="ProtNLM"/>
    </source>
</evidence>
<feature type="transmembrane region" description="Helical" evidence="5">
    <location>
        <begin position="78"/>
        <end position="98"/>
    </location>
</feature>
<evidence type="ECO:0000313" key="6">
    <source>
        <dbReference type="EMBL" id="MPM93970.1"/>
    </source>
</evidence>
<proteinExistence type="predicted"/>
<feature type="transmembrane region" description="Helical" evidence="5">
    <location>
        <begin position="12"/>
        <end position="31"/>
    </location>
</feature>
<dbReference type="GO" id="GO:0016020">
    <property type="term" value="C:membrane"/>
    <property type="evidence" value="ECO:0007669"/>
    <property type="project" value="UniProtKB-SubCell"/>
</dbReference>
<evidence type="ECO:0000256" key="1">
    <source>
        <dbReference type="ARBA" id="ARBA00004141"/>
    </source>
</evidence>
<name>A0A645DWR8_9ZZZZ</name>
<dbReference type="EMBL" id="VSSQ01040666">
    <property type="protein sequence ID" value="MPM93970.1"/>
    <property type="molecule type" value="Genomic_DNA"/>
</dbReference>
<evidence type="ECO:0000256" key="4">
    <source>
        <dbReference type="ARBA" id="ARBA00023136"/>
    </source>
</evidence>
<protein>
    <recommendedName>
        <fullName evidence="7">Holin family protein</fullName>
    </recommendedName>
</protein>
<keyword evidence="4 5" id="KW-0472">Membrane</keyword>
<comment type="caution">
    <text evidence="6">The sequence shown here is derived from an EMBL/GenBank/DDBJ whole genome shotgun (WGS) entry which is preliminary data.</text>
</comment>
<gene>
    <name evidence="6" type="ORF">SDC9_141112</name>
</gene>
<organism evidence="6">
    <name type="scientific">bioreactor metagenome</name>
    <dbReference type="NCBI Taxonomy" id="1076179"/>
    <lineage>
        <taxon>unclassified sequences</taxon>
        <taxon>metagenomes</taxon>
        <taxon>ecological metagenomes</taxon>
    </lineage>
</organism>
<sequence>MTDYIKYFEKVFAGVKPVFAAFISAVSYIMFPDKSMMIALCMVLGASLLDIITKWVAICSKAGGYINAIKSKKLSSKAMWDGTRIKIFSYLIVAILTGMAYRVIYLQQFGILLASFVYTIMFLREFESNVENLCDSGSELKWLLLFTRKKSKEVLQNYSEEKPSKEAVLKDGENDSRI</sequence>
<dbReference type="InterPro" id="IPR006480">
    <property type="entry name" value="Phage_holin_4_1"/>
</dbReference>
<dbReference type="Pfam" id="PF05105">
    <property type="entry name" value="Phage_holin_4_1"/>
    <property type="match status" value="1"/>
</dbReference>
<evidence type="ECO:0000256" key="5">
    <source>
        <dbReference type="SAM" id="Phobius"/>
    </source>
</evidence>
<comment type="subcellular location">
    <subcellularLocation>
        <location evidence="1">Membrane</location>
        <topology evidence="1">Multi-pass membrane protein</topology>
    </subcellularLocation>
</comment>